<evidence type="ECO:0000256" key="1">
    <source>
        <dbReference type="ARBA" id="ARBA00023015"/>
    </source>
</evidence>
<reference evidence="4 5" key="1">
    <citation type="journal article" date="2019" name="Sci. Rep.">
        <title>A high-quality genome of Eragrostis curvula grass provides insights into Poaceae evolution and supports new strategies to enhance forage quality.</title>
        <authorList>
            <person name="Carballo J."/>
            <person name="Santos B.A.C.M."/>
            <person name="Zappacosta D."/>
            <person name="Garbus I."/>
            <person name="Selva J.P."/>
            <person name="Gallo C.A."/>
            <person name="Diaz A."/>
            <person name="Albertini E."/>
            <person name="Caccamo M."/>
            <person name="Echenique V."/>
        </authorList>
    </citation>
    <scope>NUCLEOTIDE SEQUENCE [LARGE SCALE GENOMIC DNA]</scope>
    <source>
        <strain evidence="5">cv. Victoria</strain>
        <tissue evidence="4">Leaf</tissue>
    </source>
</reference>
<dbReference type="PROSITE" id="PS50985">
    <property type="entry name" value="GRAS"/>
    <property type="match status" value="1"/>
</dbReference>
<dbReference type="InterPro" id="IPR005202">
    <property type="entry name" value="TF_GRAS"/>
</dbReference>
<keyword evidence="2" id="KW-0804">Transcription</keyword>
<feature type="region of interest" description="SAW" evidence="3">
    <location>
        <begin position="384"/>
        <end position="459"/>
    </location>
</feature>
<dbReference type="Pfam" id="PF03514">
    <property type="entry name" value="GRAS"/>
    <property type="match status" value="1"/>
</dbReference>
<dbReference type="AlphaFoldDB" id="A0A5J9SKU3"/>
<keyword evidence="5" id="KW-1185">Reference proteome</keyword>
<evidence type="ECO:0000313" key="4">
    <source>
        <dbReference type="EMBL" id="TVT99585.1"/>
    </source>
</evidence>
<feature type="region of interest" description="Leucine repeat II (LRII)" evidence="3">
    <location>
        <begin position="189"/>
        <end position="221"/>
    </location>
</feature>
<proteinExistence type="inferred from homology"/>
<feature type="non-terminal residue" evidence="4">
    <location>
        <position position="1"/>
    </location>
</feature>
<comment type="caution">
    <text evidence="4">The sequence shown here is derived from an EMBL/GenBank/DDBJ whole genome shotgun (WGS) entry which is preliminary data.</text>
</comment>
<dbReference type="EMBL" id="RWGY01000696">
    <property type="protein sequence ID" value="TVT99585.1"/>
    <property type="molecule type" value="Genomic_DNA"/>
</dbReference>
<protein>
    <submittedName>
        <fullName evidence="4">Uncharacterized protein</fullName>
    </submittedName>
</protein>
<keyword evidence="1" id="KW-0805">Transcription regulation</keyword>
<organism evidence="4 5">
    <name type="scientific">Eragrostis curvula</name>
    <name type="common">weeping love grass</name>
    <dbReference type="NCBI Taxonomy" id="38414"/>
    <lineage>
        <taxon>Eukaryota</taxon>
        <taxon>Viridiplantae</taxon>
        <taxon>Streptophyta</taxon>
        <taxon>Embryophyta</taxon>
        <taxon>Tracheophyta</taxon>
        <taxon>Spermatophyta</taxon>
        <taxon>Magnoliopsida</taxon>
        <taxon>Liliopsida</taxon>
        <taxon>Poales</taxon>
        <taxon>Poaceae</taxon>
        <taxon>PACMAD clade</taxon>
        <taxon>Chloridoideae</taxon>
        <taxon>Eragrostideae</taxon>
        <taxon>Eragrostidinae</taxon>
        <taxon>Eragrostis</taxon>
    </lineage>
</organism>
<accession>A0A5J9SKU3</accession>
<comment type="similarity">
    <text evidence="3">Belongs to the GRAS family.</text>
</comment>
<dbReference type="Proteomes" id="UP000324897">
    <property type="component" value="Unassembled WGS sequence"/>
</dbReference>
<evidence type="ECO:0000256" key="2">
    <source>
        <dbReference type="ARBA" id="ARBA00023163"/>
    </source>
</evidence>
<evidence type="ECO:0000313" key="5">
    <source>
        <dbReference type="Proteomes" id="UP000324897"/>
    </source>
</evidence>
<comment type="caution">
    <text evidence="3">Lacks conserved residue(s) required for the propagation of feature annotation.</text>
</comment>
<dbReference type="PANTHER" id="PTHR31636">
    <property type="entry name" value="OSJNBA0084A10.13 PROTEIN-RELATED"/>
    <property type="match status" value="1"/>
</dbReference>
<feature type="short sequence motif" description="VHIID" evidence="3">
    <location>
        <begin position="143"/>
        <end position="147"/>
    </location>
</feature>
<dbReference type="Gramene" id="TVT99585">
    <property type="protein sequence ID" value="TVT99585"/>
    <property type="gene ID" value="EJB05_55013"/>
</dbReference>
<evidence type="ECO:0000256" key="3">
    <source>
        <dbReference type="PROSITE-ProRule" id="PRU01191"/>
    </source>
</evidence>
<gene>
    <name evidence="4" type="ORF">EJB05_55013</name>
</gene>
<sequence>MLTLCSVHGPEHQQEVDEEGLATQLAQLCPALCGCAAHIAAGRFDDAISCLAYIKGLASLCDGPLQRLAKIMADGLGRCLLRVIPDPRLGIINKALIDPSSCFDQRSIRTARYNFVKLLPFLKMAYVAMNRVILDAMENEKFVHIIDLSGPAAHPWQWLKIMRTFRRRPEGAPDLRITVVHDDAAFLAETSALLREKAEALDMAFSFHGFLSRGRGLETLDFGGGGDLHDALALKSGYARAFSCALQMHRLLAGAVDDVLPEMRKMNHIHYPSPTTPLSPSAQATPSPQEEQRLVIVPLPPPLLARFLSALRAASAKVVAVAEQEAGGHNAPAGFAARFEAALHHYAALFDALAEDGAAEGQPLMQRAQVEQLLLGEEIRNMLARDDGAVERHEPLQLWAARIAGAGFEAVPLSYAAKMEADEVLRKRRVRGGYENRPHEGCLLLCRSGRPLYAVSAWRPWPSEEASVFGSSHQQQQYIVVPGQIAPTWTWPQEQAPVHSFTG</sequence>
<dbReference type="OrthoDB" id="602127at2759"/>
<name>A0A5J9SKU3_9POAL</name>